<feature type="compositionally biased region" description="Acidic residues" evidence="4">
    <location>
        <begin position="165"/>
        <end position="179"/>
    </location>
</feature>
<dbReference type="Gene3D" id="1.20.5.1150">
    <property type="entry name" value="Ribosomal protein S8"/>
    <property type="match status" value="1"/>
</dbReference>
<name>A0ABM3ZSS0_ZIZJJ</name>
<organism evidence="6 7">
    <name type="scientific">Ziziphus jujuba</name>
    <name type="common">Chinese jujube</name>
    <name type="synonym">Ziziphus sativa</name>
    <dbReference type="NCBI Taxonomy" id="326968"/>
    <lineage>
        <taxon>Eukaryota</taxon>
        <taxon>Viridiplantae</taxon>
        <taxon>Streptophyta</taxon>
        <taxon>Embryophyta</taxon>
        <taxon>Tracheophyta</taxon>
        <taxon>Spermatophyta</taxon>
        <taxon>Magnoliopsida</taxon>
        <taxon>eudicotyledons</taxon>
        <taxon>Gunneridae</taxon>
        <taxon>Pentapetalae</taxon>
        <taxon>rosids</taxon>
        <taxon>fabids</taxon>
        <taxon>Rosales</taxon>
        <taxon>Rhamnaceae</taxon>
        <taxon>Paliureae</taxon>
        <taxon>Ziziphus</taxon>
    </lineage>
</organism>
<proteinExistence type="inferred from homology"/>
<evidence type="ECO:0000313" key="6">
    <source>
        <dbReference type="Proteomes" id="UP001652623"/>
    </source>
</evidence>
<dbReference type="Pfam" id="PF01165">
    <property type="entry name" value="Ribosomal_S21"/>
    <property type="match status" value="1"/>
</dbReference>
<keyword evidence="5" id="KW-0732">Signal</keyword>
<dbReference type="HAMAP" id="MF_00358">
    <property type="entry name" value="Ribosomal_bS21"/>
    <property type="match status" value="1"/>
</dbReference>
<dbReference type="RefSeq" id="XP_060667524.1">
    <property type="nucleotide sequence ID" value="XM_060811541.1"/>
</dbReference>
<evidence type="ECO:0000313" key="7">
    <source>
        <dbReference type="RefSeq" id="XP_060667524.1"/>
    </source>
</evidence>
<dbReference type="InterPro" id="IPR038380">
    <property type="entry name" value="Ribosomal_bS21_sf"/>
</dbReference>
<sequence>MVALASFCLPNFVSFLFLPTKPPTKPKTPPAQLPLSFPILKQPKNGGCLSLVAQESNSSWSSSSISSVICPSLAYSNTLFFSSTYNVQVVVNDNWSEEKLLSEFRRKVMKAGVIQECKRRRFFENKREAKKRKIREAAKRNSRRRSRYRETPPKKQDAPSSKREEDEDNWDLPEGDIPY</sequence>
<evidence type="ECO:0000256" key="2">
    <source>
        <dbReference type="ARBA" id="ARBA00022980"/>
    </source>
</evidence>
<dbReference type="GeneID" id="107427929"/>
<dbReference type="InterPro" id="IPR001911">
    <property type="entry name" value="Ribosomal_bS21"/>
</dbReference>
<dbReference type="PANTHER" id="PTHR21109:SF0">
    <property type="entry name" value="SMALL RIBOSOMAL SUBUNIT PROTEIN BS21M"/>
    <property type="match status" value="1"/>
</dbReference>
<keyword evidence="2" id="KW-0689">Ribosomal protein</keyword>
<feature type="compositionally biased region" description="Basic residues" evidence="4">
    <location>
        <begin position="130"/>
        <end position="147"/>
    </location>
</feature>
<dbReference type="Proteomes" id="UP001652623">
    <property type="component" value="Chromosome 9"/>
</dbReference>
<gene>
    <name evidence="7" type="primary">LOC107427929</name>
</gene>
<dbReference type="PANTHER" id="PTHR21109">
    <property type="entry name" value="MITOCHONDRIAL 28S RIBOSOMAL PROTEIN S21"/>
    <property type="match status" value="1"/>
</dbReference>
<evidence type="ECO:0000256" key="5">
    <source>
        <dbReference type="SAM" id="SignalP"/>
    </source>
</evidence>
<evidence type="ECO:0000256" key="4">
    <source>
        <dbReference type="SAM" id="MobiDB-lite"/>
    </source>
</evidence>
<dbReference type="NCBIfam" id="TIGR00030">
    <property type="entry name" value="S21p"/>
    <property type="match status" value="1"/>
</dbReference>
<reference evidence="7" key="1">
    <citation type="submission" date="2025-08" db="UniProtKB">
        <authorList>
            <consortium name="RefSeq"/>
        </authorList>
    </citation>
    <scope>IDENTIFICATION</scope>
    <source>
        <tissue evidence="7">Seedling</tissue>
    </source>
</reference>
<feature type="region of interest" description="Disordered" evidence="4">
    <location>
        <begin position="130"/>
        <end position="179"/>
    </location>
</feature>
<evidence type="ECO:0000256" key="1">
    <source>
        <dbReference type="ARBA" id="ARBA00006640"/>
    </source>
</evidence>
<comment type="similarity">
    <text evidence="1">Belongs to the bacterial ribosomal protein bS21 family.</text>
</comment>
<evidence type="ECO:0000256" key="3">
    <source>
        <dbReference type="ARBA" id="ARBA00023274"/>
    </source>
</evidence>
<keyword evidence="3" id="KW-0687">Ribonucleoprotein</keyword>
<feature type="compositionally biased region" description="Basic and acidic residues" evidence="4">
    <location>
        <begin position="148"/>
        <end position="164"/>
    </location>
</feature>
<accession>A0ABM3ZSS0</accession>
<keyword evidence="6" id="KW-1185">Reference proteome</keyword>
<feature type="signal peptide" evidence="5">
    <location>
        <begin position="1"/>
        <end position="15"/>
    </location>
</feature>
<feature type="chain" id="PRO_5045826924" evidence="5">
    <location>
        <begin position="16"/>
        <end position="179"/>
    </location>
</feature>
<protein>
    <submittedName>
        <fullName evidence="7">Small ribosomal subunit protein bS21c-like</fullName>
    </submittedName>
</protein>